<dbReference type="InterPro" id="IPR021971">
    <property type="entry name" value="Salp15"/>
</dbReference>
<feature type="signal peptide" evidence="6">
    <location>
        <begin position="1"/>
        <end position="23"/>
    </location>
</feature>
<keyword evidence="3 6" id="KW-0732">Signal</keyword>
<protein>
    <submittedName>
        <fullName evidence="7">Putative ixodes 8-cys protein</fullName>
    </submittedName>
</protein>
<name>A0A0K8R4L6_IXORI</name>
<organism evidence="7">
    <name type="scientific">Ixodes ricinus</name>
    <name type="common">Common tick</name>
    <name type="synonym">Acarus ricinus</name>
    <dbReference type="NCBI Taxonomy" id="34613"/>
    <lineage>
        <taxon>Eukaryota</taxon>
        <taxon>Metazoa</taxon>
        <taxon>Ecdysozoa</taxon>
        <taxon>Arthropoda</taxon>
        <taxon>Chelicerata</taxon>
        <taxon>Arachnida</taxon>
        <taxon>Acari</taxon>
        <taxon>Parasitiformes</taxon>
        <taxon>Ixodida</taxon>
        <taxon>Ixodoidea</taxon>
        <taxon>Ixodidae</taxon>
        <taxon>Ixodinae</taxon>
        <taxon>Ixodes</taxon>
    </lineage>
</organism>
<evidence type="ECO:0000256" key="1">
    <source>
        <dbReference type="ARBA" id="ARBA00004613"/>
    </source>
</evidence>
<comment type="subcellular location">
    <subcellularLocation>
        <location evidence="1">Secreted</location>
    </subcellularLocation>
</comment>
<keyword evidence="2" id="KW-0964">Secreted</keyword>
<sequence>MARLACAFLVFVLAYQCAGVVNGAVEEKDLPGFVGSKGSFLEKLKELCKESHNTRVVAGLDLPNCEVSCGTSTFWSIFGGSSTVTLTSREPCSNDGGICVRGVCAYES</sequence>
<evidence type="ECO:0000256" key="3">
    <source>
        <dbReference type="ARBA" id="ARBA00022729"/>
    </source>
</evidence>
<proteinExistence type="evidence at transcript level"/>
<evidence type="ECO:0000256" key="2">
    <source>
        <dbReference type="ARBA" id="ARBA00022525"/>
    </source>
</evidence>
<feature type="chain" id="PRO_5005515927" evidence="6">
    <location>
        <begin position="24"/>
        <end position="108"/>
    </location>
</feature>
<dbReference type="AlphaFoldDB" id="A0A0K8R4L6"/>
<keyword evidence="4" id="KW-0325">Glycoprotein</keyword>
<dbReference type="Pfam" id="PF12115">
    <property type="entry name" value="Salp15"/>
    <property type="match status" value="1"/>
</dbReference>
<evidence type="ECO:0000256" key="6">
    <source>
        <dbReference type="SAM" id="SignalP"/>
    </source>
</evidence>
<dbReference type="GO" id="GO:0005576">
    <property type="term" value="C:extracellular region"/>
    <property type="evidence" value="ECO:0007669"/>
    <property type="project" value="UniProtKB-SubCell"/>
</dbReference>
<evidence type="ECO:0000256" key="5">
    <source>
        <dbReference type="ARBA" id="ARBA00034321"/>
    </source>
</evidence>
<comment type="similarity">
    <text evidence="5">Belongs to the salp15 family.</text>
</comment>
<accession>A0A0K8R4L6</accession>
<evidence type="ECO:0000256" key="4">
    <source>
        <dbReference type="ARBA" id="ARBA00023180"/>
    </source>
</evidence>
<evidence type="ECO:0000313" key="7">
    <source>
        <dbReference type="EMBL" id="JAA66090.1"/>
    </source>
</evidence>
<reference evidence="7" key="1">
    <citation type="submission" date="2012-12" db="EMBL/GenBank/DDBJ databases">
        <title>Identification and characterization of a phenylalanine ammonia-lyase gene family in Isatis indigotica Fort.</title>
        <authorList>
            <person name="Liu Q."/>
            <person name="Chen J."/>
            <person name="Zhou X."/>
            <person name="Di P."/>
            <person name="Xiao Y."/>
            <person name="Xuan H."/>
            <person name="Zhang L."/>
            <person name="Chen W."/>
        </authorList>
    </citation>
    <scope>NUCLEOTIDE SEQUENCE</scope>
    <source>
        <tissue evidence="7">Salivary gland</tissue>
    </source>
</reference>
<dbReference type="EMBL" id="GADI01007718">
    <property type="protein sequence ID" value="JAA66090.1"/>
    <property type="molecule type" value="mRNA"/>
</dbReference>